<protein>
    <submittedName>
        <fullName evidence="1">Uncharacterized protein</fullName>
    </submittedName>
</protein>
<keyword evidence="2" id="KW-1185">Reference proteome</keyword>
<evidence type="ECO:0000313" key="2">
    <source>
        <dbReference type="Proteomes" id="UP001177260"/>
    </source>
</evidence>
<gene>
    <name evidence="1" type="ORF">N8T08_009452</name>
</gene>
<proteinExistence type="predicted"/>
<accession>A0ACC3BD38</accession>
<dbReference type="Proteomes" id="UP001177260">
    <property type="component" value="Unassembled WGS sequence"/>
</dbReference>
<dbReference type="EMBL" id="JAOPJF010000007">
    <property type="protein sequence ID" value="KAK1148449.1"/>
    <property type="molecule type" value="Genomic_DNA"/>
</dbReference>
<organism evidence="1 2">
    <name type="scientific">Aspergillus melleus</name>
    <dbReference type="NCBI Taxonomy" id="138277"/>
    <lineage>
        <taxon>Eukaryota</taxon>
        <taxon>Fungi</taxon>
        <taxon>Dikarya</taxon>
        <taxon>Ascomycota</taxon>
        <taxon>Pezizomycotina</taxon>
        <taxon>Eurotiomycetes</taxon>
        <taxon>Eurotiomycetidae</taxon>
        <taxon>Eurotiales</taxon>
        <taxon>Aspergillaceae</taxon>
        <taxon>Aspergillus</taxon>
        <taxon>Aspergillus subgen. Circumdati</taxon>
    </lineage>
</organism>
<reference evidence="1 2" key="1">
    <citation type="journal article" date="2023" name="ACS Omega">
        <title>Identification of the Neoaspergillic Acid Biosynthesis Gene Cluster by Establishing an In Vitro CRISPR-Ribonucleoprotein Genetic System in Aspergillus melleus.</title>
        <authorList>
            <person name="Yuan B."/>
            <person name="Grau M.F."/>
            <person name="Murata R.M."/>
            <person name="Torok T."/>
            <person name="Venkateswaran K."/>
            <person name="Stajich J.E."/>
            <person name="Wang C.C.C."/>
        </authorList>
    </citation>
    <scope>NUCLEOTIDE SEQUENCE [LARGE SCALE GENOMIC DNA]</scope>
    <source>
        <strain evidence="1 2">IMV 1140</strain>
    </source>
</reference>
<evidence type="ECO:0000313" key="1">
    <source>
        <dbReference type="EMBL" id="KAK1148449.1"/>
    </source>
</evidence>
<comment type="caution">
    <text evidence="1">The sequence shown here is derived from an EMBL/GenBank/DDBJ whole genome shotgun (WGS) entry which is preliminary data.</text>
</comment>
<name>A0ACC3BD38_9EURO</name>
<sequence length="386" mass="43021">MDAILARIHSLSQNADQAGRRSIQRALRKLLLEIQDPKDIFYQLLNSHVELAVVRLSMDLKLFEVLTNSDSPRTITSLAEQLKAGPDLLGRVLRYLAAQDLIQETGVEEFTGNATTKFLADKGTDAVISHGFHVAGPVLQVTPTYLAETNYQDLSDKNRTPFQKAFNTDLPAFVWLAEHPKHMENGQQAMVSTQSGEWVQDFDLMDDAATTFIKSRQPSSDRPFFVDVGGSYGHQTAHLRDRHPGLSGSLILQDLPQVVEQAPKLDGIKAMAQDIFTPQAVEGARFYYISRVLHDYPDDSCVQILQNLVPAMASDSRILIDETVLPDTNVTWQAAMGDLYMMLMAGGKERSEKQWRGLAGSAGLRVTHLHVYDSSHHRAILVLEKE</sequence>